<name>A0ABV6Z069_UNCC1</name>
<sequence length="228" mass="26135">MNEKLPPAHNFTKVYTLKTIFGPPVNLEITFQKNKSWLQYSYIIKEGHKEEADQTVASKSSSSILDPSIIIDVIGNTILKSQRETLEQQLYEQGRQSVELLLQNIDNQNPKIRESAVIMSRWFPELVPLQKLVGRLHDSNKHIAQEALFSLNIKLLNEGRDIDETSKQHVVPQMLKLFIKDLVINPNYDHGSYGSSTRWFYFDNTAVFFTPVFCTGNTGLCSLNDKVY</sequence>
<gene>
    <name evidence="1" type="ORF">ACFL27_16740</name>
</gene>
<organism evidence="1 2">
    <name type="scientific">candidate division CSSED10-310 bacterium</name>
    <dbReference type="NCBI Taxonomy" id="2855610"/>
    <lineage>
        <taxon>Bacteria</taxon>
        <taxon>Bacteria division CSSED10-310</taxon>
    </lineage>
</organism>
<evidence type="ECO:0000313" key="2">
    <source>
        <dbReference type="Proteomes" id="UP001594351"/>
    </source>
</evidence>
<evidence type="ECO:0000313" key="1">
    <source>
        <dbReference type="EMBL" id="MFC1851840.1"/>
    </source>
</evidence>
<dbReference type="EMBL" id="JBHPBY010000231">
    <property type="protein sequence ID" value="MFC1851840.1"/>
    <property type="molecule type" value="Genomic_DNA"/>
</dbReference>
<keyword evidence="2" id="KW-1185">Reference proteome</keyword>
<comment type="caution">
    <text evidence="1">The sequence shown here is derived from an EMBL/GenBank/DDBJ whole genome shotgun (WGS) entry which is preliminary data.</text>
</comment>
<reference evidence="1 2" key="1">
    <citation type="submission" date="2024-09" db="EMBL/GenBank/DDBJ databases">
        <title>Laminarin stimulates single cell rates of sulfate reduction while oxygen inhibits transcriptomic activity in coastal marine sediment.</title>
        <authorList>
            <person name="Lindsay M."/>
            <person name="Orcutt B."/>
            <person name="Emerson D."/>
            <person name="Stepanauskas R."/>
            <person name="D'Angelo T."/>
        </authorList>
    </citation>
    <scope>NUCLEOTIDE SEQUENCE [LARGE SCALE GENOMIC DNA]</scope>
    <source>
        <strain evidence="1">SAG AM-311-K15</strain>
    </source>
</reference>
<proteinExistence type="predicted"/>
<accession>A0ABV6Z069</accession>
<dbReference type="Proteomes" id="UP001594351">
    <property type="component" value="Unassembled WGS sequence"/>
</dbReference>
<evidence type="ECO:0008006" key="3">
    <source>
        <dbReference type="Google" id="ProtNLM"/>
    </source>
</evidence>
<protein>
    <recommendedName>
        <fullName evidence="3">HEAT repeat domain-containing protein</fullName>
    </recommendedName>
</protein>